<dbReference type="PROSITE" id="PS00018">
    <property type="entry name" value="EF_HAND_1"/>
    <property type="match status" value="2"/>
</dbReference>
<dbReference type="Pfam" id="PF13202">
    <property type="entry name" value="EF-hand_5"/>
    <property type="match status" value="3"/>
</dbReference>
<dbReference type="GO" id="GO:0005509">
    <property type="term" value="F:calcium ion binding"/>
    <property type="evidence" value="ECO:0007669"/>
    <property type="project" value="InterPro"/>
</dbReference>
<keyword evidence="4" id="KW-1185">Reference proteome</keyword>
<comment type="caution">
    <text evidence="3">The sequence shown here is derived from an EMBL/GenBank/DDBJ whole genome shotgun (WGS) entry which is preliminary data.</text>
</comment>
<dbReference type="InterPro" id="IPR011992">
    <property type="entry name" value="EF-hand-dom_pair"/>
</dbReference>
<organism evidence="3 4">
    <name type="scientific">Sphingobium fluviale</name>
    <dbReference type="NCBI Taxonomy" id="2506423"/>
    <lineage>
        <taxon>Bacteria</taxon>
        <taxon>Pseudomonadati</taxon>
        <taxon>Pseudomonadota</taxon>
        <taxon>Alphaproteobacteria</taxon>
        <taxon>Sphingomonadales</taxon>
        <taxon>Sphingomonadaceae</taxon>
        <taxon>Sphingobium</taxon>
    </lineage>
</organism>
<gene>
    <name evidence="3" type="ORF">EQG66_00800</name>
</gene>
<dbReference type="InterPro" id="IPR002048">
    <property type="entry name" value="EF_hand_dom"/>
</dbReference>
<feature type="transmembrane region" description="Helical" evidence="1">
    <location>
        <begin position="60"/>
        <end position="81"/>
    </location>
</feature>
<accession>A0A4Q1KLP7</accession>
<dbReference type="Proteomes" id="UP000290958">
    <property type="component" value="Unassembled WGS sequence"/>
</dbReference>
<evidence type="ECO:0000313" key="4">
    <source>
        <dbReference type="Proteomes" id="UP000290958"/>
    </source>
</evidence>
<name>A0A4Q1KLP7_9SPHN</name>
<evidence type="ECO:0000259" key="2">
    <source>
        <dbReference type="PROSITE" id="PS50222"/>
    </source>
</evidence>
<evidence type="ECO:0000256" key="1">
    <source>
        <dbReference type="SAM" id="Phobius"/>
    </source>
</evidence>
<dbReference type="PROSITE" id="PS50222">
    <property type="entry name" value="EF_HAND_2"/>
    <property type="match status" value="1"/>
</dbReference>
<sequence length="201" mass="21835">MPRPATAIPARPRSIPRPANRCILAPAPMPPETSFPVTEPPAGGRGCLSRVRRFKGPNRMIRLTVLSAAALTVALALPATAAPARGIPDNAIEQLRSADRNHDGQVSRAELVGYRATQWSRFDRNGDGHFSRDDLPGFAQSRWDGEKLAGLRHAYDRDGDGMISRAEFVNGPTPAFDMADANRDGLVSEDELRALSAKMRN</sequence>
<dbReference type="AlphaFoldDB" id="A0A4Q1KLP7"/>
<keyword evidence="1" id="KW-0812">Transmembrane</keyword>
<dbReference type="SUPFAM" id="SSF47473">
    <property type="entry name" value="EF-hand"/>
    <property type="match status" value="1"/>
</dbReference>
<dbReference type="EMBL" id="SBKP01000001">
    <property type="protein sequence ID" value="RXR30863.1"/>
    <property type="molecule type" value="Genomic_DNA"/>
</dbReference>
<protein>
    <recommendedName>
        <fullName evidence="2">EF-hand domain-containing protein</fullName>
    </recommendedName>
</protein>
<feature type="domain" description="EF-hand" evidence="2">
    <location>
        <begin position="153"/>
        <end position="178"/>
    </location>
</feature>
<keyword evidence="1" id="KW-1133">Transmembrane helix</keyword>
<keyword evidence="1" id="KW-0472">Membrane</keyword>
<dbReference type="OrthoDB" id="6706523at2"/>
<evidence type="ECO:0000313" key="3">
    <source>
        <dbReference type="EMBL" id="RXR30863.1"/>
    </source>
</evidence>
<reference evidence="4" key="1">
    <citation type="submission" date="2019-01" db="EMBL/GenBank/DDBJ databases">
        <title>Cytophagaceae bacterium strain CAR-16.</title>
        <authorList>
            <person name="Chen W.-M."/>
        </authorList>
    </citation>
    <scope>NUCLEOTIDE SEQUENCE [LARGE SCALE GENOMIC DNA]</scope>
    <source>
        <strain evidence="4">CHR27</strain>
    </source>
</reference>
<dbReference type="Gene3D" id="1.10.238.10">
    <property type="entry name" value="EF-hand"/>
    <property type="match status" value="2"/>
</dbReference>
<dbReference type="InterPro" id="IPR018247">
    <property type="entry name" value="EF_Hand_1_Ca_BS"/>
</dbReference>
<proteinExistence type="predicted"/>